<dbReference type="GO" id="GO:0005840">
    <property type="term" value="C:ribosome"/>
    <property type="evidence" value="ECO:0007669"/>
    <property type="project" value="UniProtKB-KW"/>
</dbReference>
<dbReference type="Proteomes" id="UP000324781">
    <property type="component" value="Unassembled WGS sequence"/>
</dbReference>
<dbReference type="Pfam" id="PF00583">
    <property type="entry name" value="Acetyltransf_1"/>
    <property type="match status" value="1"/>
</dbReference>
<name>A0A1M6FN93_9FIRM</name>
<proteinExistence type="predicted"/>
<dbReference type="PANTHER" id="PTHR43072">
    <property type="entry name" value="N-ACETYLTRANSFERASE"/>
    <property type="match status" value="1"/>
</dbReference>
<dbReference type="SUPFAM" id="SSF55729">
    <property type="entry name" value="Acyl-CoA N-acyltransferases (Nat)"/>
    <property type="match status" value="1"/>
</dbReference>
<gene>
    <name evidence="2" type="ORF">SAMN05444373_101828</name>
</gene>
<dbReference type="InterPro" id="IPR000182">
    <property type="entry name" value="GNAT_dom"/>
</dbReference>
<keyword evidence="2" id="KW-0689">Ribosomal protein</keyword>
<sequence>MEEVSLHDISFRSINPPDMAQLEKWYAMTDELGYATGFKRLDEVREKLLSYPMTSMMIIHGEEQAAGFVCYELKNMNGKNVAWIHILLVDPAFQNRGIGSWTIRKLLEWFESMDTTAVVVSVSEQNHRGLKFWENLGFSRSLDLERILSGFGTKGVVIMKRYLERRCF</sequence>
<keyword evidence="2" id="KW-0687">Ribonucleoprotein</keyword>
<dbReference type="GO" id="GO:0016747">
    <property type="term" value="F:acyltransferase activity, transferring groups other than amino-acyl groups"/>
    <property type="evidence" value="ECO:0007669"/>
    <property type="project" value="InterPro"/>
</dbReference>
<feature type="domain" description="N-acetyltransferase" evidence="1">
    <location>
        <begin position="9"/>
        <end position="164"/>
    </location>
</feature>
<accession>A0A1M6FN93</accession>
<organism evidence="2 3">
    <name type="scientific">Thermoclostridium caenicola</name>
    <dbReference type="NCBI Taxonomy" id="659425"/>
    <lineage>
        <taxon>Bacteria</taxon>
        <taxon>Bacillati</taxon>
        <taxon>Bacillota</taxon>
        <taxon>Clostridia</taxon>
        <taxon>Eubacteriales</taxon>
        <taxon>Oscillospiraceae</taxon>
        <taxon>Thermoclostridium</taxon>
    </lineage>
</organism>
<evidence type="ECO:0000313" key="3">
    <source>
        <dbReference type="Proteomes" id="UP000324781"/>
    </source>
</evidence>
<evidence type="ECO:0000313" key="2">
    <source>
        <dbReference type="EMBL" id="SHI99152.1"/>
    </source>
</evidence>
<keyword evidence="3" id="KW-1185">Reference proteome</keyword>
<dbReference type="InterPro" id="IPR016181">
    <property type="entry name" value="Acyl_CoA_acyltransferase"/>
</dbReference>
<dbReference type="Gene3D" id="3.40.630.30">
    <property type="match status" value="1"/>
</dbReference>
<reference evidence="2 3" key="1">
    <citation type="submission" date="2016-11" db="EMBL/GenBank/DDBJ databases">
        <authorList>
            <person name="Varghese N."/>
            <person name="Submissions S."/>
        </authorList>
    </citation>
    <scope>NUCLEOTIDE SEQUENCE [LARGE SCALE GENOMIC DNA]</scope>
    <source>
        <strain evidence="2 3">DSM 19027</strain>
    </source>
</reference>
<protein>
    <submittedName>
        <fullName evidence="2">Ribosomal protein S18 acetylase RimI</fullName>
    </submittedName>
</protein>
<dbReference type="EMBL" id="FQZP01000018">
    <property type="protein sequence ID" value="SHI99152.1"/>
    <property type="molecule type" value="Genomic_DNA"/>
</dbReference>
<dbReference type="RefSeq" id="WP_188118415.1">
    <property type="nucleotide sequence ID" value="NZ_DAONMB010000040.1"/>
</dbReference>
<dbReference type="CDD" id="cd04301">
    <property type="entry name" value="NAT_SF"/>
    <property type="match status" value="1"/>
</dbReference>
<evidence type="ECO:0000259" key="1">
    <source>
        <dbReference type="PROSITE" id="PS51186"/>
    </source>
</evidence>
<dbReference type="AlphaFoldDB" id="A0A1M6FN93"/>
<dbReference type="PROSITE" id="PS51186">
    <property type="entry name" value="GNAT"/>
    <property type="match status" value="1"/>
</dbReference>